<dbReference type="Pfam" id="PF04026">
    <property type="entry name" value="SpoVG"/>
    <property type="match status" value="2"/>
</dbReference>
<evidence type="ECO:0000256" key="1">
    <source>
        <dbReference type="ARBA" id="ARBA00022618"/>
    </source>
</evidence>
<evidence type="ECO:0000256" key="4">
    <source>
        <dbReference type="SAM" id="MobiDB-lite"/>
    </source>
</evidence>
<evidence type="ECO:0000313" key="6">
    <source>
        <dbReference type="Proteomes" id="UP000283738"/>
    </source>
</evidence>
<dbReference type="AlphaFoldDB" id="A0A412AYW6"/>
<evidence type="ECO:0000256" key="2">
    <source>
        <dbReference type="ARBA" id="ARBA00023210"/>
    </source>
</evidence>
<accession>A0A412AYW6</accession>
<organism evidence="5 6">
    <name type="scientific">Roseburia inulinivorans</name>
    <dbReference type="NCBI Taxonomy" id="360807"/>
    <lineage>
        <taxon>Bacteria</taxon>
        <taxon>Bacillati</taxon>
        <taxon>Bacillota</taxon>
        <taxon>Clostridia</taxon>
        <taxon>Lachnospirales</taxon>
        <taxon>Lachnospiraceae</taxon>
        <taxon>Roseburia</taxon>
    </lineage>
</organism>
<dbReference type="PANTHER" id="PTHR38429">
    <property type="entry name" value="SEPTATION PROTEIN SPOVG-RELATED"/>
    <property type="match status" value="1"/>
</dbReference>
<dbReference type="PANTHER" id="PTHR38429:SF1">
    <property type="entry name" value="SEPTATION PROTEIN SPOVG-RELATED"/>
    <property type="match status" value="1"/>
</dbReference>
<gene>
    <name evidence="5" type="ORF">DWY96_17475</name>
</gene>
<dbReference type="SUPFAM" id="SSF160537">
    <property type="entry name" value="SpoVG-like"/>
    <property type="match status" value="2"/>
</dbReference>
<dbReference type="EMBL" id="QRTF01000075">
    <property type="protein sequence ID" value="RGQ42107.1"/>
    <property type="molecule type" value="Genomic_DNA"/>
</dbReference>
<comment type="caution">
    <text evidence="5">The sequence shown here is derived from an EMBL/GenBank/DDBJ whole genome shotgun (WGS) entry which is preliminary data.</text>
</comment>
<dbReference type="InterPro" id="IPR007170">
    <property type="entry name" value="SpoVG"/>
</dbReference>
<proteinExistence type="predicted"/>
<evidence type="ECO:0000256" key="3">
    <source>
        <dbReference type="ARBA" id="ARBA00023306"/>
    </source>
</evidence>
<reference evidence="5 6" key="1">
    <citation type="submission" date="2018-08" db="EMBL/GenBank/DDBJ databases">
        <title>A genome reference for cultivated species of the human gut microbiota.</title>
        <authorList>
            <person name="Zou Y."/>
            <person name="Xue W."/>
            <person name="Luo G."/>
        </authorList>
    </citation>
    <scope>NUCLEOTIDE SEQUENCE [LARGE SCALE GENOMIC DNA]</scope>
    <source>
        <strain evidence="5 6">AF28-15</strain>
    </source>
</reference>
<evidence type="ECO:0000313" key="5">
    <source>
        <dbReference type="EMBL" id="RGQ42107.1"/>
    </source>
</evidence>
<dbReference type="RefSeq" id="WP_118112201.1">
    <property type="nucleotide sequence ID" value="NZ_QRTF01000075.1"/>
</dbReference>
<sequence length="228" mass="26135">MEYSIKLNAVNNPEKSVRAFATVTFGDCFKITNIAVVEGRESQPFVSMPSFKSKERTEHNEPVYKDVCNPITSEFRKALYDDILALYGEMEQTGRAEVSREAENPQEPEFKVAVTPFEREGSNIRGLARIYFEDSFVVSNVSVIQGKEKEFVAMPSYMVKQNGKDGKSQYQDVCFPVTKEFREKLYNEIMDCYKQEKEKVVTQGREQAEAQSMARAGSRQPEKDLPFR</sequence>
<name>A0A412AYW6_9FIRM</name>
<keyword evidence="1" id="KW-0132">Cell division</keyword>
<protein>
    <submittedName>
        <fullName evidence="5">Septation protein spoVG</fullName>
    </submittedName>
</protein>
<dbReference type="Proteomes" id="UP000283738">
    <property type="component" value="Unassembled WGS sequence"/>
</dbReference>
<dbReference type="InterPro" id="IPR036751">
    <property type="entry name" value="SpoVG_sf"/>
</dbReference>
<keyword evidence="2" id="KW-0717">Septation</keyword>
<dbReference type="GO" id="GO:0030435">
    <property type="term" value="P:sporulation resulting in formation of a cellular spore"/>
    <property type="evidence" value="ECO:0007669"/>
    <property type="project" value="InterPro"/>
</dbReference>
<keyword evidence="3" id="KW-0131">Cell cycle</keyword>
<dbReference type="GO" id="GO:0000917">
    <property type="term" value="P:division septum assembly"/>
    <property type="evidence" value="ECO:0007669"/>
    <property type="project" value="UniProtKB-KW"/>
</dbReference>
<feature type="region of interest" description="Disordered" evidence="4">
    <location>
        <begin position="200"/>
        <end position="228"/>
    </location>
</feature>
<dbReference type="Gene3D" id="3.30.1120.40">
    <property type="entry name" value="Stage V sporulation protein G"/>
    <property type="match status" value="2"/>
</dbReference>